<name>A0A381SID8_9ZZZZ</name>
<dbReference type="GO" id="GO:0005829">
    <property type="term" value="C:cytosol"/>
    <property type="evidence" value="ECO:0007669"/>
    <property type="project" value="TreeGrafter"/>
</dbReference>
<dbReference type="InterPro" id="IPR002510">
    <property type="entry name" value="Metalloprtase-TldD/E_N"/>
</dbReference>
<proteinExistence type="predicted"/>
<evidence type="ECO:0000259" key="3">
    <source>
        <dbReference type="Pfam" id="PF19290"/>
    </source>
</evidence>
<evidence type="ECO:0000259" key="1">
    <source>
        <dbReference type="Pfam" id="PF01523"/>
    </source>
</evidence>
<evidence type="ECO:0000259" key="2">
    <source>
        <dbReference type="Pfam" id="PF19289"/>
    </source>
</evidence>
<dbReference type="AlphaFoldDB" id="A0A381SID8"/>
<reference evidence="4" key="1">
    <citation type="submission" date="2018-05" db="EMBL/GenBank/DDBJ databases">
        <authorList>
            <person name="Lanie J.A."/>
            <person name="Ng W.-L."/>
            <person name="Kazmierczak K.M."/>
            <person name="Andrzejewski T.M."/>
            <person name="Davidsen T.M."/>
            <person name="Wayne K.J."/>
            <person name="Tettelin H."/>
            <person name="Glass J.I."/>
            <person name="Rusch D."/>
            <person name="Podicherti R."/>
            <person name="Tsui H.-C.T."/>
            <person name="Winkler M.E."/>
        </authorList>
    </citation>
    <scope>NUCLEOTIDE SEQUENCE</scope>
</reference>
<dbReference type="Pfam" id="PF01523">
    <property type="entry name" value="PmbA_TldD_1st"/>
    <property type="match status" value="1"/>
</dbReference>
<feature type="domain" description="Metalloprotease TldD/E C-terminal" evidence="2">
    <location>
        <begin position="243"/>
        <end position="451"/>
    </location>
</feature>
<evidence type="ECO:0000313" key="4">
    <source>
        <dbReference type="EMBL" id="SVA03852.1"/>
    </source>
</evidence>
<dbReference type="SUPFAM" id="SSF111283">
    <property type="entry name" value="Putative modulator of DNA gyrase, PmbA/TldD"/>
    <property type="match status" value="1"/>
</dbReference>
<dbReference type="GO" id="GO:0006508">
    <property type="term" value="P:proteolysis"/>
    <property type="evidence" value="ECO:0007669"/>
    <property type="project" value="InterPro"/>
</dbReference>
<feature type="domain" description="Metalloprotease TldD/E central" evidence="3">
    <location>
        <begin position="119"/>
        <end position="236"/>
    </location>
</feature>
<dbReference type="EMBL" id="UINC01003159">
    <property type="protein sequence ID" value="SVA03852.1"/>
    <property type="molecule type" value="Genomic_DNA"/>
</dbReference>
<organism evidence="4">
    <name type="scientific">marine metagenome</name>
    <dbReference type="NCBI Taxonomy" id="408172"/>
    <lineage>
        <taxon>unclassified sequences</taxon>
        <taxon>metagenomes</taxon>
        <taxon>ecological metagenomes</taxon>
    </lineage>
</organism>
<feature type="domain" description="Metalloprotease TldD/E N-terminal" evidence="1">
    <location>
        <begin position="25"/>
        <end position="81"/>
    </location>
</feature>
<dbReference type="GO" id="GO:0008237">
    <property type="term" value="F:metallopeptidase activity"/>
    <property type="evidence" value="ECO:0007669"/>
    <property type="project" value="InterPro"/>
</dbReference>
<dbReference type="Pfam" id="PF19289">
    <property type="entry name" value="PmbA_TldD_3rd"/>
    <property type="match status" value="1"/>
</dbReference>
<dbReference type="Gene3D" id="3.30.2290.10">
    <property type="entry name" value="PmbA/TldD superfamily"/>
    <property type="match status" value="1"/>
</dbReference>
<dbReference type="PANTHER" id="PTHR43421">
    <property type="entry name" value="METALLOPROTEASE PMBA"/>
    <property type="match status" value="1"/>
</dbReference>
<dbReference type="InterPro" id="IPR045569">
    <property type="entry name" value="Metalloprtase-TldD/E_C"/>
</dbReference>
<gene>
    <name evidence="4" type="ORF">METZ01_LOCUS56706</name>
</gene>
<sequence>MLEKHKTIAKDIIDLAQKYGAEQVSVSLAKSTSFQVDVREQKIESLQESGSSGIHLTVSKNKRRSTVSSNDFRTGTLAPLIRSTLEALPYMGEDEFYSLPDPKLQGRAPGDLEFLDPDYDKLSSAEKVNIPLDLEELSLDADQRLKTEQSFFSDSISYMVHADSNGFLEGETKTIYSMGISMIADDIESTANGNSESTNVGRKQTDGWYSAARFHRNLTPSKEIVEKACQRTLRKLGAVKPVSQEVPVVFSSEMAQSFLGKIASALMGENLFRKQSFLLNKLNESIADAKINLIDNPLLPGKLGSRHFDSEGVEAKPLVLIENGVLKNYMLSTYSANKLGMVSNGHSGGISNLILKLGDYTEEELIASVKNGLYLTSMSGQGANIVTGDFSRGAQGIWIRDGKLAEPVSEFTIAGTFAEMLKDLKMIGSEIDERSSILTPAFKIDKMSVSGT</sequence>
<dbReference type="InterPro" id="IPR047657">
    <property type="entry name" value="PmbA"/>
</dbReference>
<dbReference type="InterPro" id="IPR045570">
    <property type="entry name" value="Metalloprtase-TldD/E_cen_dom"/>
</dbReference>
<dbReference type="PANTHER" id="PTHR43421:SF1">
    <property type="entry name" value="METALLOPROTEASE PMBA"/>
    <property type="match status" value="1"/>
</dbReference>
<dbReference type="Pfam" id="PF19290">
    <property type="entry name" value="PmbA_TldD_2nd"/>
    <property type="match status" value="1"/>
</dbReference>
<accession>A0A381SID8</accession>
<dbReference type="InterPro" id="IPR036059">
    <property type="entry name" value="TldD/PmbA_sf"/>
</dbReference>
<protein>
    <submittedName>
        <fullName evidence="4">Uncharacterized protein</fullName>
    </submittedName>
</protein>
<dbReference type="InterPro" id="IPR035068">
    <property type="entry name" value="TldD/PmbA_N"/>
</dbReference>